<keyword evidence="12" id="KW-0378">Hydrolase</keyword>
<feature type="transmembrane region" description="Helical" evidence="9">
    <location>
        <begin position="185"/>
        <end position="205"/>
    </location>
</feature>
<dbReference type="InterPro" id="IPR017871">
    <property type="entry name" value="ABC_transporter-like_CS"/>
</dbReference>
<reference evidence="12 13" key="1">
    <citation type="submission" date="2024-07" db="EMBL/GenBank/DDBJ databases">
        <title>Section-level genome sequencing and comparative genomics of Aspergillus sections Usti and Cavernicolus.</title>
        <authorList>
            <consortium name="Lawrence Berkeley National Laboratory"/>
            <person name="Nybo J.L."/>
            <person name="Vesth T.C."/>
            <person name="Theobald S."/>
            <person name="Frisvad J.C."/>
            <person name="Larsen T.O."/>
            <person name="Kjaerboelling I."/>
            <person name="Rothschild-Mancinelli K."/>
            <person name="Lyhne E.K."/>
            <person name="Kogle M.E."/>
            <person name="Barry K."/>
            <person name="Clum A."/>
            <person name="Na H."/>
            <person name="Ledsgaard L."/>
            <person name="Lin J."/>
            <person name="Lipzen A."/>
            <person name="Kuo A."/>
            <person name="Riley R."/>
            <person name="Mondo S."/>
            <person name="LaButti K."/>
            <person name="Haridas S."/>
            <person name="Pangalinan J."/>
            <person name="Salamov A.A."/>
            <person name="Simmons B.A."/>
            <person name="Magnuson J.K."/>
            <person name="Chen J."/>
            <person name="Drula E."/>
            <person name="Henrissat B."/>
            <person name="Wiebenga A."/>
            <person name="Lubbers R.J."/>
            <person name="Gomes A.C."/>
            <person name="Makela M.R."/>
            <person name="Stajich J."/>
            <person name="Grigoriev I.V."/>
            <person name="Mortensen U.H."/>
            <person name="De vries R.P."/>
            <person name="Baker S.E."/>
            <person name="Andersen M.R."/>
        </authorList>
    </citation>
    <scope>NUCLEOTIDE SEQUENCE [LARGE SCALE GENOMIC DNA]</scope>
    <source>
        <strain evidence="12 13">CBS 600.67</strain>
    </source>
</reference>
<evidence type="ECO:0000256" key="2">
    <source>
        <dbReference type="ARBA" id="ARBA00022692"/>
    </source>
</evidence>
<evidence type="ECO:0000256" key="6">
    <source>
        <dbReference type="ARBA" id="ARBA00023136"/>
    </source>
</evidence>
<dbReference type="PROSITE" id="PS50893">
    <property type="entry name" value="ABC_TRANSPORTER_2"/>
    <property type="match status" value="2"/>
</dbReference>
<feature type="transmembrane region" description="Helical" evidence="9">
    <location>
        <begin position="825"/>
        <end position="852"/>
    </location>
</feature>
<feature type="transmembrane region" description="Helical" evidence="9">
    <location>
        <begin position="858"/>
        <end position="875"/>
    </location>
</feature>
<keyword evidence="6 9" id="KW-0472">Membrane</keyword>
<feature type="region of interest" description="Disordered" evidence="8">
    <location>
        <begin position="639"/>
        <end position="663"/>
    </location>
</feature>
<evidence type="ECO:0000313" key="12">
    <source>
        <dbReference type="EMBL" id="KAL2831519.1"/>
    </source>
</evidence>
<keyword evidence="2 9" id="KW-0812">Transmembrane</keyword>
<evidence type="ECO:0000259" key="11">
    <source>
        <dbReference type="PROSITE" id="PS50929"/>
    </source>
</evidence>
<comment type="subcellular location">
    <subcellularLocation>
        <location evidence="1">Membrane</location>
        <topology evidence="1">Multi-pass membrane protein</topology>
    </subcellularLocation>
</comment>
<dbReference type="Pfam" id="PF00005">
    <property type="entry name" value="ABC_tran"/>
    <property type="match status" value="2"/>
</dbReference>
<dbReference type="InterPro" id="IPR039421">
    <property type="entry name" value="Type_1_exporter"/>
</dbReference>
<dbReference type="EMBL" id="JBFXLS010000009">
    <property type="protein sequence ID" value="KAL2831519.1"/>
    <property type="molecule type" value="Genomic_DNA"/>
</dbReference>
<evidence type="ECO:0000256" key="5">
    <source>
        <dbReference type="ARBA" id="ARBA00022989"/>
    </source>
</evidence>
<keyword evidence="4" id="KW-0067">ATP-binding</keyword>
<dbReference type="Pfam" id="PF00664">
    <property type="entry name" value="ABC_membrane"/>
    <property type="match status" value="2"/>
</dbReference>
<dbReference type="Gene3D" id="1.20.1560.10">
    <property type="entry name" value="ABC transporter type 1, transmembrane domain"/>
    <property type="match status" value="1"/>
</dbReference>
<dbReference type="CDD" id="cd18577">
    <property type="entry name" value="ABC_6TM_Pgp_ABCB1_D1_like"/>
    <property type="match status" value="1"/>
</dbReference>
<dbReference type="PROSITE" id="PS00211">
    <property type="entry name" value="ABC_TRANSPORTER_1"/>
    <property type="match status" value="2"/>
</dbReference>
<evidence type="ECO:0000256" key="1">
    <source>
        <dbReference type="ARBA" id="ARBA00004141"/>
    </source>
</evidence>
<feature type="transmembrane region" description="Helical" evidence="9">
    <location>
        <begin position="112"/>
        <end position="136"/>
    </location>
</feature>
<comment type="caution">
    <text evidence="12">The sequence shown here is derived from an EMBL/GenBank/DDBJ whole genome shotgun (WGS) entry which is preliminary data.</text>
</comment>
<evidence type="ECO:0000256" key="3">
    <source>
        <dbReference type="ARBA" id="ARBA00022741"/>
    </source>
</evidence>
<keyword evidence="3" id="KW-0547">Nucleotide-binding</keyword>
<feature type="transmembrane region" description="Helical" evidence="9">
    <location>
        <begin position="973"/>
        <end position="997"/>
    </location>
</feature>
<dbReference type="InterPro" id="IPR011527">
    <property type="entry name" value="ABC1_TM_dom"/>
</dbReference>
<gene>
    <name evidence="12" type="ORF">BDW59DRAFT_182173</name>
</gene>
<feature type="transmembrane region" description="Helical" evidence="9">
    <location>
        <begin position="941"/>
        <end position="961"/>
    </location>
</feature>
<feature type="domain" description="ABC transmembrane type-1" evidence="11">
    <location>
        <begin position="717"/>
        <end position="1002"/>
    </location>
</feature>
<dbReference type="InterPro" id="IPR003593">
    <property type="entry name" value="AAA+_ATPase"/>
</dbReference>
<dbReference type="Gene3D" id="3.40.50.300">
    <property type="entry name" value="P-loop containing nucleotide triphosphate hydrolases"/>
    <property type="match status" value="2"/>
</dbReference>
<dbReference type="InterPro" id="IPR036640">
    <property type="entry name" value="ABC1_TM_sf"/>
</dbReference>
<proteinExistence type="predicted"/>
<evidence type="ECO:0000259" key="10">
    <source>
        <dbReference type="PROSITE" id="PS50893"/>
    </source>
</evidence>
<dbReference type="SUPFAM" id="SSF90123">
    <property type="entry name" value="ABC transporter transmembrane region"/>
    <property type="match status" value="2"/>
</dbReference>
<feature type="transmembrane region" description="Helical" evidence="9">
    <location>
        <begin position="712"/>
        <end position="735"/>
    </location>
</feature>
<dbReference type="Proteomes" id="UP001610335">
    <property type="component" value="Unassembled WGS sequence"/>
</dbReference>
<keyword evidence="13" id="KW-1185">Reference proteome</keyword>
<accession>A0ABR4IUT2</accession>
<dbReference type="InterPro" id="IPR003439">
    <property type="entry name" value="ABC_transporter-like_ATP-bd"/>
</dbReference>
<evidence type="ECO:0000256" key="4">
    <source>
        <dbReference type="ARBA" id="ARBA00022840"/>
    </source>
</evidence>
<keyword evidence="5 9" id="KW-1133">Transmembrane helix</keyword>
<organism evidence="12 13">
    <name type="scientific">Aspergillus cavernicola</name>
    <dbReference type="NCBI Taxonomy" id="176166"/>
    <lineage>
        <taxon>Eukaryota</taxon>
        <taxon>Fungi</taxon>
        <taxon>Dikarya</taxon>
        <taxon>Ascomycota</taxon>
        <taxon>Pezizomycotina</taxon>
        <taxon>Eurotiomycetes</taxon>
        <taxon>Eurotiomycetidae</taxon>
        <taxon>Eurotiales</taxon>
        <taxon>Aspergillaceae</taxon>
        <taxon>Aspergillus</taxon>
        <taxon>Aspergillus subgen. Nidulantes</taxon>
    </lineage>
</organism>
<evidence type="ECO:0000256" key="9">
    <source>
        <dbReference type="SAM" id="Phobius"/>
    </source>
</evidence>
<dbReference type="GO" id="GO:0016787">
    <property type="term" value="F:hydrolase activity"/>
    <property type="evidence" value="ECO:0007669"/>
    <property type="project" value="UniProtKB-KW"/>
</dbReference>
<dbReference type="PANTHER" id="PTHR43394:SF1">
    <property type="entry name" value="ATP-BINDING CASSETTE SUB-FAMILY B MEMBER 10, MITOCHONDRIAL"/>
    <property type="match status" value="1"/>
</dbReference>
<dbReference type="PROSITE" id="PS50929">
    <property type="entry name" value="ABC_TM1F"/>
    <property type="match status" value="2"/>
</dbReference>
<dbReference type="SUPFAM" id="SSF52540">
    <property type="entry name" value="P-loop containing nucleoside triphosphate hydrolases"/>
    <property type="match status" value="2"/>
</dbReference>
<dbReference type="CDD" id="cd18578">
    <property type="entry name" value="ABC_6TM_Pgp_ABCB1_D2_like"/>
    <property type="match status" value="1"/>
</dbReference>
<evidence type="ECO:0000256" key="7">
    <source>
        <dbReference type="ARBA" id="ARBA00049740"/>
    </source>
</evidence>
<feature type="domain" description="ABC transporter" evidence="10">
    <location>
        <begin position="388"/>
        <end position="633"/>
    </location>
</feature>
<feature type="region of interest" description="Disordered" evidence="8">
    <location>
        <begin position="1"/>
        <end position="20"/>
    </location>
</feature>
<feature type="transmembrane region" description="Helical" evidence="9">
    <location>
        <begin position="55"/>
        <end position="80"/>
    </location>
</feature>
<evidence type="ECO:0000313" key="13">
    <source>
        <dbReference type="Proteomes" id="UP001610335"/>
    </source>
</evidence>
<dbReference type="InterPro" id="IPR027417">
    <property type="entry name" value="P-loop_NTPase"/>
</dbReference>
<dbReference type="CDD" id="cd03249">
    <property type="entry name" value="ABC_MTABC3_MDL1_MDL2"/>
    <property type="match status" value="2"/>
</dbReference>
<dbReference type="SMART" id="SM00382">
    <property type="entry name" value="AAA"/>
    <property type="match status" value="2"/>
</dbReference>
<feature type="transmembrane region" description="Helical" evidence="9">
    <location>
        <begin position="289"/>
        <end position="313"/>
    </location>
</feature>
<feature type="domain" description="ABC transporter" evidence="10">
    <location>
        <begin position="1038"/>
        <end position="1283"/>
    </location>
</feature>
<feature type="transmembrane region" description="Helical" evidence="9">
    <location>
        <begin position="755"/>
        <end position="782"/>
    </location>
</feature>
<feature type="compositionally biased region" description="Basic and acidic residues" evidence="8">
    <location>
        <begin position="1"/>
        <end position="18"/>
    </location>
</feature>
<dbReference type="PANTHER" id="PTHR43394">
    <property type="entry name" value="ATP-DEPENDENT PERMEASE MDL1, MITOCHONDRIAL"/>
    <property type="match status" value="1"/>
</dbReference>
<feature type="transmembrane region" description="Helical" evidence="9">
    <location>
        <begin position="325"/>
        <end position="345"/>
    </location>
</feature>
<protein>
    <recommendedName>
        <fullName evidence="7">ABC multidrug transporter MDR2</fullName>
    </recommendedName>
</protein>
<name>A0ABR4IUT2_9EURO</name>
<feature type="domain" description="ABC transmembrane type-1" evidence="11">
    <location>
        <begin position="61"/>
        <end position="353"/>
    </location>
</feature>
<evidence type="ECO:0000256" key="8">
    <source>
        <dbReference type="SAM" id="MobiDB-lite"/>
    </source>
</evidence>
<feature type="transmembrane region" description="Helical" evidence="9">
    <location>
        <begin position="211"/>
        <end position="230"/>
    </location>
</feature>
<sequence>MVAPLDPREAEKAARVANDDVQIPIKPEKENDESAEKKKSTNGFLRVFTFGDTKLYVLECLAFIAAIASGVALAMVNLVMGQFLTLLSDFSFSGANSMPGNFMSAVRTSALYFVYIGVARLVATYIYASLFTYVAYHLTRNVRRSYLQAAFSQEITYYDRGTSGSISQQATTNGKLIQSGIAEKLGIVIQAISTFVAAFVIAFVAQWKLTLILIFMVPTLLIVLGTAGGIDAMIETKILQVYAQAGSYAENVLGGVRTLQAFSLGPRVMAKYDSYLQDAYTQGMKKNKLYGIVFGGQYFVVYAGMGLAFWQGIAMLDRGEISDLGTVFVVLFSVIMAASTVMQVAPHMVTFSRAATAASELFALIDRQSEINPFNELGDKPDKTAGFIDLHGINFSYPTRPDVTVLEDFTLNIPAGKVTALVGPSGSGKSTIIGLLERWYNPRAGSVSLDGKDISQLNLKWLRTNVRLVQQEPVLFNGSVFENIANGLVGTQWEAASQEDQTQRVQEAAKLAFAHDFIQNLRQGYHTRIGERGGLLSGGQKQRIAIARSVISEPKILLLDEATSALDPHAEGVVQKALDSASENRTTIVIAHKLATICNADNIVVMSKGKIMEQGRHEELVSRNGIYATLVKAQDLAPANIEKNHGSGGTSTSDEASEKGDDHVDRVQSLARIQTAEAQQLAARKDRENHDLYEKTGIIRSIWKLLRGMPDIWVWFAATTASCIGGAAINPGQALLLGNVMSVFTSPNMVARGNFISLMFFVMSLGILIIYFVMGWSTNTIAQALSRKMRREILESFLRQDLQFFDRPENTVGALISRLDSYPQAILELMGFTVAIILMSVINIVASSVLAIVVSWKLGLVGVFVGLPPMMLGGYTRVRLETKMDDEISQRLSASASVASEAVMAIRTVSSLAIESTVLRKYVDELDLAISQTSRRMFHMMAWFSLTQSVEYFVLALGFWWGSKLINDGEISFYQFIVSFMGVYFSGQATALAFSFASSFTKANQAANYYFWLHELDGTIRETDDNRKQGPEHGCRSYNFQDVQFRYPLAPDIRVLKGVSLSIQRGDFVAFVGASGCGKSTMISLLERFYDPTSGAITIDSSAPLSSINPLLYRKQVALVQQDPTLFPGTIRENISQGVPDLGVTEAASDEALEEACRAANAWDFVSSLPESLDTACGTSGSQLSGGQRQRIAIARALVRKPNVILLDEATSALDTESEKLVQGALSEAASSRDRITIAVAHRLSTVRDANCIFIFHAGMIVEAGSHDELLAKGAMYAKMCEAQKLHSVA</sequence>